<dbReference type="EMBL" id="JAAXPE010000047">
    <property type="protein sequence ID" value="NKY89481.1"/>
    <property type="molecule type" value="Genomic_DNA"/>
</dbReference>
<evidence type="ECO:0008006" key="3">
    <source>
        <dbReference type="Google" id="ProtNLM"/>
    </source>
</evidence>
<gene>
    <name evidence="1" type="ORF">HGA07_28270</name>
</gene>
<accession>A0A7X6RKN7</accession>
<keyword evidence="2" id="KW-1185">Reference proteome</keyword>
<comment type="caution">
    <text evidence="1">The sequence shown here is derived from an EMBL/GenBank/DDBJ whole genome shotgun (WGS) entry which is preliminary data.</text>
</comment>
<name>A0A7X6RKN7_9NOCA</name>
<dbReference type="Proteomes" id="UP000523447">
    <property type="component" value="Unassembled WGS sequence"/>
</dbReference>
<evidence type="ECO:0000313" key="2">
    <source>
        <dbReference type="Proteomes" id="UP000523447"/>
    </source>
</evidence>
<sequence length="122" mass="13349">MSELDTWRQLSDEVAQGNLTLKVHRDALDAAVKLLQDYIDHIDSCRRDVQTVARVSGFGGFQMGQDLAAKFTRKGSGDGSIRERLKELADEAKAIQDVLRKAAVAYAQTDGQFADVLGGIQP</sequence>
<organism evidence="1 2">
    <name type="scientific">Nocardia veterana</name>
    <dbReference type="NCBI Taxonomy" id="132249"/>
    <lineage>
        <taxon>Bacteria</taxon>
        <taxon>Bacillati</taxon>
        <taxon>Actinomycetota</taxon>
        <taxon>Actinomycetes</taxon>
        <taxon>Mycobacteriales</taxon>
        <taxon>Nocardiaceae</taxon>
        <taxon>Nocardia</taxon>
    </lineage>
</organism>
<reference evidence="1 2" key="1">
    <citation type="submission" date="2020-04" db="EMBL/GenBank/DDBJ databases">
        <title>MicrobeNet Type strains.</title>
        <authorList>
            <person name="Nicholson A.C."/>
        </authorList>
    </citation>
    <scope>NUCLEOTIDE SEQUENCE [LARGE SCALE GENOMIC DNA]</scope>
    <source>
        <strain evidence="1 2">DSM 44445</strain>
    </source>
</reference>
<dbReference type="AlphaFoldDB" id="A0A7X6RKN7"/>
<proteinExistence type="predicted"/>
<evidence type="ECO:0000313" key="1">
    <source>
        <dbReference type="EMBL" id="NKY89481.1"/>
    </source>
</evidence>
<dbReference type="RefSeq" id="WP_040716712.1">
    <property type="nucleotide sequence ID" value="NZ_CAWPHS010000042.1"/>
</dbReference>
<protein>
    <recommendedName>
        <fullName evidence="3">Excreted virulence factor EspC (Type VII ESX diderm)</fullName>
    </recommendedName>
</protein>